<proteinExistence type="evidence at transcript level"/>
<organism evidence="1">
    <name type="scientific">Medicago truncatula</name>
    <name type="common">Barrel medic</name>
    <name type="synonym">Medicago tribuloides</name>
    <dbReference type="NCBI Taxonomy" id="3880"/>
    <lineage>
        <taxon>Eukaryota</taxon>
        <taxon>Viridiplantae</taxon>
        <taxon>Streptophyta</taxon>
        <taxon>Embryophyta</taxon>
        <taxon>Tracheophyta</taxon>
        <taxon>Spermatophyta</taxon>
        <taxon>Magnoliopsida</taxon>
        <taxon>eudicotyledons</taxon>
        <taxon>Gunneridae</taxon>
        <taxon>Pentapetalae</taxon>
        <taxon>rosids</taxon>
        <taxon>fabids</taxon>
        <taxon>Fabales</taxon>
        <taxon>Fabaceae</taxon>
        <taxon>Papilionoideae</taxon>
        <taxon>50 kb inversion clade</taxon>
        <taxon>NPAAA clade</taxon>
        <taxon>Hologalegina</taxon>
        <taxon>IRL clade</taxon>
        <taxon>Trifolieae</taxon>
        <taxon>Medicago</taxon>
    </lineage>
</organism>
<reference evidence="1" key="1">
    <citation type="submission" date="2012-05" db="EMBL/GenBank/DDBJ databases">
        <authorList>
            <person name="Krishnakumar V."/>
            <person name="Cheung F."/>
            <person name="Xiao Y."/>
            <person name="Chan A."/>
            <person name="Moskal W.A."/>
            <person name="Town C.D."/>
        </authorList>
    </citation>
    <scope>NUCLEOTIDE SEQUENCE</scope>
</reference>
<evidence type="ECO:0000313" key="1">
    <source>
        <dbReference type="EMBL" id="AFK37375.1"/>
    </source>
</evidence>
<protein>
    <submittedName>
        <fullName evidence="1">Uncharacterized protein</fullName>
    </submittedName>
</protein>
<dbReference type="AlphaFoldDB" id="I3SAT3"/>
<dbReference type="EMBL" id="BT137580">
    <property type="protein sequence ID" value="AFK37375.1"/>
    <property type="molecule type" value="mRNA"/>
</dbReference>
<sequence>MEVMRKKRKIVVYGSILCCVKYVFVAII</sequence>
<accession>I3SAT3</accession>
<name>I3SAT3_MEDTR</name>